<comment type="caution">
    <text evidence="2">The sequence shown here is derived from an EMBL/GenBank/DDBJ whole genome shotgun (WGS) entry which is preliminary data.</text>
</comment>
<protein>
    <submittedName>
        <fullName evidence="2">Uncharacterized protein</fullName>
    </submittedName>
</protein>
<evidence type="ECO:0000256" key="1">
    <source>
        <dbReference type="SAM" id="MobiDB-lite"/>
    </source>
</evidence>
<dbReference type="AlphaFoldDB" id="A0A553R005"/>
<dbReference type="Proteomes" id="UP000316079">
    <property type="component" value="Unassembled WGS sequence"/>
</dbReference>
<proteinExistence type="predicted"/>
<evidence type="ECO:0000313" key="3">
    <source>
        <dbReference type="Proteomes" id="UP000316079"/>
    </source>
</evidence>
<name>A0A553R005_9TELE</name>
<feature type="region of interest" description="Disordered" evidence="1">
    <location>
        <begin position="76"/>
        <end position="125"/>
    </location>
</feature>
<evidence type="ECO:0000313" key="2">
    <source>
        <dbReference type="EMBL" id="TRY95540.1"/>
    </source>
</evidence>
<dbReference type="EMBL" id="SRMA01025357">
    <property type="protein sequence ID" value="TRY95540.1"/>
    <property type="molecule type" value="Genomic_DNA"/>
</dbReference>
<keyword evidence="3" id="KW-1185">Reference proteome</keyword>
<reference evidence="2 3" key="1">
    <citation type="journal article" date="2019" name="Sci. Data">
        <title>Hybrid genome assembly and annotation of Danionella translucida.</title>
        <authorList>
            <person name="Kadobianskyi M."/>
            <person name="Schulze L."/>
            <person name="Schuelke M."/>
            <person name="Judkewitz B."/>
        </authorList>
    </citation>
    <scope>NUCLEOTIDE SEQUENCE [LARGE SCALE GENOMIC DNA]</scope>
    <source>
        <strain evidence="2 3">Bolton</strain>
    </source>
</reference>
<feature type="compositionally biased region" description="Polar residues" evidence="1">
    <location>
        <begin position="202"/>
        <end position="222"/>
    </location>
</feature>
<dbReference type="OrthoDB" id="8944229at2759"/>
<gene>
    <name evidence="2" type="ORF">DNTS_007041</name>
</gene>
<sequence length="222" mass="24255">MHGLPCSALQYCFGGPPDVSADSAPYLEAELCKNGSNPAMAPSILTQPGPVKPVRTDSQPSLSCISIQNKTNGTHFQAKDHSIDNQHTLGSYPSSEGFSEEDDAQENCPDLDPDRPHIPRPSIIRPQKEHAILDSLAVRSDYIEPEDGPLSDLLIQLTSRVSCWQGFKEAFLHHSPLQRPALHQPVHANQSAPLAKVHEEQSTLTVPSLSDRSSLDTQQISR</sequence>
<feature type="compositionally biased region" description="Polar residues" evidence="1">
    <location>
        <begin position="85"/>
        <end position="97"/>
    </location>
</feature>
<accession>A0A553R005</accession>
<feature type="compositionally biased region" description="Acidic residues" evidence="1">
    <location>
        <begin position="98"/>
        <end position="111"/>
    </location>
</feature>
<organism evidence="2 3">
    <name type="scientific">Danionella cerebrum</name>
    <dbReference type="NCBI Taxonomy" id="2873325"/>
    <lineage>
        <taxon>Eukaryota</taxon>
        <taxon>Metazoa</taxon>
        <taxon>Chordata</taxon>
        <taxon>Craniata</taxon>
        <taxon>Vertebrata</taxon>
        <taxon>Euteleostomi</taxon>
        <taxon>Actinopterygii</taxon>
        <taxon>Neopterygii</taxon>
        <taxon>Teleostei</taxon>
        <taxon>Ostariophysi</taxon>
        <taxon>Cypriniformes</taxon>
        <taxon>Danionidae</taxon>
        <taxon>Danioninae</taxon>
        <taxon>Danionella</taxon>
    </lineage>
</organism>
<feature type="region of interest" description="Disordered" evidence="1">
    <location>
        <begin position="192"/>
        <end position="222"/>
    </location>
</feature>